<evidence type="ECO:0000259" key="3">
    <source>
        <dbReference type="SMART" id="SM00836"/>
    </source>
</evidence>
<dbReference type="Gene3D" id="3.30.1360.70">
    <property type="entry name" value="Arginyl tRNA synthetase N-terminal domain"/>
    <property type="match status" value="1"/>
</dbReference>
<proteinExistence type="predicted"/>
<gene>
    <name evidence="4" type="ORF">CTI12_AA383270</name>
</gene>
<dbReference type="Pfam" id="PF05746">
    <property type="entry name" value="DALR_1"/>
    <property type="match status" value="1"/>
</dbReference>
<dbReference type="GO" id="GO:0005737">
    <property type="term" value="C:cytoplasm"/>
    <property type="evidence" value="ECO:0007669"/>
    <property type="project" value="InterPro"/>
</dbReference>
<dbReference type="PANTHER" id="PTHR11956:SF5">
    <property type="entry name" value="ARGININE--TRNA LIGASE, CYTOPLASMIC"/>
    <property type="match status" value="1"/>
</dbReference>
<evidence type="ECO:0000313" key="5">
    <source>
        <dbReference type="Proteomes" id="UP000245207"/>
    </source>
</evidence>
<dbReference type="SUPFAM" id="SSF47323">
    <property type="entry name" value="Anticodon-binding domain of a subclass of class I aminoacyl-tRNA synthetases"/>
    <property type="match status" value="1"/>
</dbReference>
<dbReference type="OrthoDB" id="1602268at2759"/>
<name>A0A2U1MI32_ARTAN</name>
<dbReference type="InterPro" id="IPR001278">
    <property type="entry name" value="Arg-tRNA-ligase"/>
</dbReference>
<evidence type="ECO:0000256" key="2">
    <source>
        <dbReference type="ARBA" id="ARBA00049339"/>
    </source>
</evidence>
<comment type="caution">
    <text evidence="4">The sequence shown here is derived from an EMBL/GenBank/DDBJ whole genome shotgun (WGS) entry which is preliminary data.</text>
</comment>
<sequence length="993" mass="113439">MAACVSAPHKGWVINMAYDIDNVIPEDKRFFNKKIYSSDDNIIPEDKRWSADIDNMLLEGKRIFKKKRWSADDSVILEHKRWSADLNEILEDKRWSLQKEISKIFDDSLKASFPELQGQEALILGSQEGKPGDYNCQNVLTIWPILRKSPQLRDTYPHIQKPRDIGEAIKNNLPHYANDMIDEGTSIEDVGFVAISLSREWMVEGNTFLYLLHRRAEIHRITSDARKDIDELKKASDLILEKYEEWEEGEERILEFHLLEFTEVLEESSLSVLPHRMCTYLYDLTEKFNSYNKFVLRSGSVPETSRLLLCEATKVVMEKCFHLLGITPEVPIAVKLQPLLYFGQSEARWIKEQKMAEIEQKDKTQLELKFVDRFITPSFISGARDPPRNSRFELFSIRPLVIDPEFETGNMFGLISISDKYGSRSGGGSHLFEPDYPYVHLFNYEWCDPINMRNGRVVYLGNPSSHRSVPFSTSIEIRMELYVTTERKESCFQLYNRKFKMSLSDIWDDKSNSKCGRYNVKGEDGKISMHYILIKEAVDTAMEVSFKAGNHCRVHGNIFAYYGGNNFSYDCPRGTKDCYMALLSSSYLEDGPISLKRSVMAVPNDASLIIEACLVDVDTNEVILSGCYEFLRPTKGCSSEGTLDGLEGTTCSLELKTWNGLLTSSFHIFNLHMANLTSTFDFPKQEIYIWNVPMTIASSICNPPSINTRQETPFPTDPPRNSRFELFSIRPLVIDPEFETGNMFGLISISDKYGSRSGGGSHLFEPDYPYVHLFNYEWCDPINMSNGRVVYLGNPSSHRSVPFSTSIEIRMELYVTTERKESCFQLYNRKFKMNLSDIWDDKSNSKCGRYNVKGEDGKISMHYILIKEAVDTAMEVSFKAGNHCRVHGNIFAYYGGNSFSYDCPRGTKDCYMALLSSSYLEDGPISLKRSVMAVPNDASLIIEACLVDVDTNEVILSGCYEFLRPTKGCSSEGTLDGLEGTTCSLELKVDWKY</sequence>
<dbReference type="InterPro" id="IPR046533">
    <property type="entry name" value="DUF6598"/>
</dbReference>
<feature type="domain" description="DALR anticodon binding" evidence="3">
    <location>
        <begin position="211"/>
        <end position="330"/>
    </location>
</feature>
<dbReference type="InterPro" id="IPR008909">
    <property type="entry name" value="DALR_anticod-bd"/>
</dbReference>
<dbReference type="InterPro" id="IPR009080">
    <property type="entry name" value="tRNAsynth_Ia_anticodon-bd"/>
</dbReference>
<dbReference type="Pfam" id="PF20241">
    <property type="entry name" value="DUF6598"/>
    <property type="match status" value="2"/>
</dbReference>
<dbReference type="STRING" id="35608.A0A2U1MI32"/>
<dbReference type="GO" id="GO:0005524">
    <property type="term" value="F:ATP binding"/>
    <property type="evidence" value="ECO:0007669"/>
    <property type="project" value="InterPro"/>
</dbReference>
<dbReference type="AlphaFoldDB" id="A0A2U1MI32"/>
<dbReference type="Gene3D" id="1.10.730.10">
    <property type="entry name" value="Isoleucyl-tRNA Synthetase, Domain 1"/>
    <property type="match status" value="1"/>
</dbReference>
<protein>
    <recommendedName>
        <fullName evidence="1">arginine--tRNA ligase</fullName>
        <ecNumber evidence="1">6.1.1.19</ecNumber>
    </recommendedName>
</protein>
<evidence type="ECO:0000313" key="4">
    <source>
        <dbReference type="EMBL" id="PWA60931.1"/>
    </source>
</evidence>
<dbReference type="PANTHER" id="PTHR11956">
    <property type="entry name" value="ARGINYL-TRNA SYNTHETASE"/>
    <property type="match status" value="1"/>
</dbReference>
<evidence type="ECO:0000256" key="1">
    <source>
        <dbReference type="ARBA" id="ARBA00012837"/>
    </source>
</evidence>
<keyword evidence="5" id="KW-1185">Reference proteome</keyword>
<keyword evidence="4" id="KW-0436">Ligase</keyword>
<dbReference type="GO" id="GO:0004814">
    <property type="term" value="F:arginine-tRNA ligase activity"/>
    <property type="evidence" value="ECO:0007669"/>
    <property type="project" value="UniProtKB-EC"/>
</dbReference>
<comment type="catalytic activity">
    <reaction evidence="2">
        <text>tRNA(Arg) + L-arginine + ATP = L-arginyl-tRNA(Arg) + AMP + diphosphate</text>
        <dbReference type="Rhea" id="RHEA:20301"/>
        <dbReference type="Rhea" id="RHEA-COMP:9658"/>
        <dbReference type="Rhea" id="RHEA-COMP:9673"/>
        <dbReference type="ChEBI" id="CHEBI:30616"/>
        <dbReference type="ChEBI" id="CHEBI:32682"/>
        <dbReference type="ChEBI" id="CHEBI:33019"/>
        <dbReference type="ChEBI" id="CHEBI:78442"/>
        <dbReference type="ChEBI" id="CHEBI:78513"/>
        <dbReference type="ChEBI" id="CHEBI:456215"/>
        <dbReference type="EC" id="6.1.1.19"/>
    </reaction>
</comment>
<dbReference type="Proteomes" id="UP000245207">
    <property type="component" value="Unassembled WGS sequence"/>
</dbReference>
<dbReference type="EMBL" id="PKPP01005223">
    <property type="protein sequence ID" value="PWA60931.1"/>
    <property type="molecule type" value="Genomic_DNA"/>
</dbReference>
<organism evidence="4 5">
    <name type="scientific">Artemisia annua</name>
    <name type="common">Sweet wormwood</name>
    <dbReference type="NCBI Taxonomy" id="35608"/>
    <lineage>
        <taxon>Eukaryota</taxon>
        <taxon>Viridiplantae</taxon>
        <taxon>Streptophyta</taxon>
        <taxon>Embryophyta</taxon>
        <taxon>Tracheophyta</taxon>
        <taxon>Spermatophyta</taxon>
        <taxon>Magnoliopsida</taxon>
        <taxon>eudicotyledons</taxon>
        <taxon>Gunneridae</taxon>
        <taxon>Pentapetalae</taxon>
        <taxon>asterids</taxon>
        <taxon>campanulids</taxon>
        <taxon>Asterales</taxon>
        <taxon>Asteraceae</taxon>
        <taxon>Asteroideae</taxon>
        <taxon>Anthemideae</taxon>
        <taxon>Artemisiinae</taxon>
        <taxon>Artemisia</taxon>
    </lineage>
</organism>
<dbReference type="InterPro" id="IPR036695">
    <property type="entry name" value="Arg-tRNA-synth_N_sf"/>
</dbReference>
<dbReference type="SMART" id="SM00836">
    <property type="entry name" value="DALR_1"/>
    <property type="match status" value="1"/>
</dbReference>
<accession>A0A2U1MI32</accession>
<dbReference type="EC" id="6.1.1.19" evidence="1"/>
<reference evidence="4 5" key="1">
    <citation type="journal article" date="2018" name="Mol. Plant">
        <title>The genome of Artemisia annua provides insight into the evolution of Asteraceae family and artemisinin biosynthesis.</title>
        <authorList>
            <person name="Shen Q."/>
            <person name="Zhang L."/>
            <person name="Liao Z."/>
            <person name="Wang S."/>
            <person name="Yan T."/>
            <person name="Shi P."/>
            <person name="Liu M."/>
            <person name="Fu X."/>
            <person name="Pan Q."/>
            <person name="Wang Y."/>
            <person name="Lv Z."/>
            <person name="Lu X."/>
            <person name="Zhang F."/>
            <person name="Jiang W."/>
            <person name="Ma Y."/>
            <person name="Chen M."/>
            <person name="Hao X."/>
            <person name="Li L."/>
            <person name="Tang Y."/>
            <person name="Lv G."/>
            <person name="Zhou Y."/>
            <person name="Sun X."/>
            <person name="Brodelius P.E."/>
            <person name="Rose J.K.C."/>
            <person name="Tang K."/>
        </authorList>
    </citation>
    <scope>NUCLEOTIDE SEQUENCE [LARGE SCALE GENOMIC DNA]</scope>
    <source>
        <strain evidence="5">cv. Huhao1</strain>
        <tissue evidence="4">Leaf</tissue>
    </source>
</reference>
<dbReference type="GO" id="GO:0006420">
    <property type="term" value="P:arginyl-tRNA aminoacylation"/>
    <property type="evidence" value="ECO:0007669"/>
    <property type="project" value="InterPro"/>
</dbReference>